<proteinExistence type="inferred from homology"/>
<keyword evidence="4 7" id="KW-1133">Transmembrane helix</keyword>
<reference evidence="10 11" key="1">
    <citation type="submission" date="2014-09" db="EMBL/GenBank/DDBJ databases">
        <title>Draft Genome Sequence of Draconibacterium sp. JN14CK-3.</title>
        <authorList>
            <person name="Dong C."/>
            <person name="Lai Q."/>
            <person name="Shao Z."/>
        </authorList>
    </citation>
    <scope>NUCLEOTIDE SEQUENCE [LARGE SCALE GENOMIC DNA]</scope>
    <source>
        <strain evidence="10 11">JN14CK-3</strain>
    </source>
</reference>
<evidence type="ECO:0000256" key="1">
    <source>
        <dbReference type="ARBA" id="ARBA00004651"/>
    </source>
</evidence>
<dbReference type="InterPro" id="IPR025857">
    <property type="entry name" value="MacB_PCD"/>
</dbReference>
<protein>
    <recommendedName>
        <fullName evidence="12">ABC transporter permease</fullName>
    </recommendedName>
</protein>
<sequence>MFDIDKWQEIFATIKKNKMRTFLTGFSVAWGIFMLMILLGAGNGLSNGVSENFMRDAVNAMWLWSGRTSIPYKGMQENREIRFTNADYDILKDLEGIEHTSGRYYIGGNLFSYGSEYGEYSAITCHPDLKDVESIEIVEGRFVNQVDIDQTRKSVVLGKDIYDALFDGKEAVGEYVRVNNIPFKVVGICKEGGGTRHRNAYIPVTTGQKVFNGSNRLHNFALTINAETIEESQAIENRVRERLARKHKFDATDESAMGSYSKLEDVIQTMKIFQAIDIFIWIIGIGTLIAGVVGVSNIMLIVVKERTKEIGIRKAIGASPASVIGLILLEAVMITTIAGYIGLVLGTGLMEGLNFIVEKQFEASAATNGGNGETLFRNPTVDLGIALSATLLLVIAGAIAGYIPAKRAAKIKPIEALRDE</sequence>
<dbReference type="STRING" id="1544798.LH29_16860"/>
<keyword evidence="3 7" id="KW-0812">Transmembrane</keyword>
<comment type="similarity">
    <text evidence="6">Belongs to the ABC-4 integral membrane protein family.</text>
</comment>
<dbReference type="OrthoDB" id="9770036at2"/>
<feature type="transmembrane region" description="Helical" evidence="7">
    <location>
        <begin position="21"/>
        <end position="42"/>
    </location>
</feature>
<dbReference type="InterPro" id="IPR003838">
    <property type="entry name" value="ABC3_permease_C"/>
</dbReference>
<evidence type="ECO:0000256" key="4">
    <source>
        <dbReference type="ARBA" id="ARBA00022989"/>
    </source>
</evidence>
<dbReference type="PATRIC" id="fig|1544798.3.peg.3540"/>
<evidence type="ECO:0000313" key="10">
    <source>
        <dbReference type="EMBL" id="KJF43052.1"/>
    </source>
</evidence>
<evidence type="ECO:0000256" key="3">
    <source>
        <dbReference type="ARBA" id="ARBA00022692"/>
    </source>
</evidence>
<gene>
    <name evidence="10" type="ORF">LH29_16860</name>
</gene>
<name>A0A0D8J850_9BACT</name>
<dbReference type="GO" id="GO:0005886">
    <property type="term" value="C:plasma membrane"/>
    <property type="evidence" value="ECO:0007669"/>
    <property type="project" value="UniProtKB-SubCell"/>
</dbReference>
<evidence type="ECO:0000259" key="8">
    <source>
        <dbReference type="Pfam" id="PF02687"/>
    </source>
</evidence>
<evidence type="ECO:0000256" key="5">
    <source>
        <dbReference type="ARBA" id="ARBA00023136"/>
    </source>
</evidence>
<dbReference type="Proteomes" id="UP000032544">
    <property type="component" value="Unassembled WGS sequence"/>
</dbReference>
<dbReference type="InterPro" id="IPR050250">
    <property type="entry name" value="Macrolide_Exporter_MacB"/>
</dbReference>
<dbReference type="PANTHER" id="PTHR30572:SF4">
    <property type="entry name" value="ABC TRANSPORTER PERMEASE YTRF"/>
    <property type="match status" value="1"/>
</dbReference>
<dbReference type="GO" id="GO:0022857">
    <property type="term" value="F:transmembrane transporter activity"/>
    <property type="evidence" value="ECO:0007669"/>
    <property type="project" value="TreeGrafter"/>
</dbReference>
<comment type="caution">
    <text evidence="10">The sequence shown here is derived from an EMBL/GenBank/DDBJ whole genome shotgun (WGS) entry which is preliminary data.</text>
</comment>
<evidence type="ECO:0000259" key="9">
    <source>
        <dbReference type="Pfam" id="PF12704"/>
    </source>
</evidence>
<feature type="transmembrane region" description="Helical" evidence="7">
    <location>
        <begin position="383"/>
        <end position="403"/>
    </location>
</feature>
<keyword evidence="2" id="KW-1003">Cell membrane</keyword>
<dbReference type="PANTHER" id="PTHR30572">
    <property type="entry name" value="MEMBRANE COMPONENT OF TRANSPORTER-RELATED"/>
    <property type="match status" value="1"/>
</dbReference>
<evidence type="ECO:0008006" key="12">
    <source>
        <dbReference type="Google" id="ProtNLM"/>
    </source>
</evidence>
<comment type="subcellular location">
    <subcellularLocation>
        <location evidence="1">Cell membrane</location>
        <topology evidence="1">Multi-pass membrane protein</topology>
    </subcellularLocation>
</comment>
<evidence type="ECO:0000256" key="6">
    <source>
        <dbReference type="ARBA" id="ARBA00038076"/>
    </source>
</evidence>
<feature type="transmembrane region" description="Helical" evidence="7">
    <location>
        <begin position="323"/>
        <end position="345"/>
    </location>
</feature>
<keyword evidence="11" id="KW-1185">Reference proteome</keyword>
<dbReference type="EMBL" id="JRHC01000004">
    <property type="protein sequence ID" value="KJF43052.1"/>
    <property type="molecule type" value="Genomic_DNA"/>
</dbReference>
<dbReference type="Pfam" id="PF02687">
    <property type="entry name" value="FtsX"/>
    <property type="match status" value="1"/>
</dbReference>
<evidence type="ECO:0000313" key="11">
    <source>
        <dbReference type="Proteomes" id="UP000032544"/>
    </source>
</evidence>
<dbReference type="AlphaFoldDB" id="A0A0D8J850"/>
<keyword evidence="5 7" id="KW-0472">Membrane</keyword>
<feature type="transmembrane region" description="Helical" evidence="7">
    <location>
        <begin position="278"/>
        <end position="303"/>
    </location>
</feature>
<feature type="domain" description="ABC3 transporter permease C-terminal" evidence="8">
    <location>
        <begin position="282"/>
        <end position="413"/>
    </location>
</feature>
<evidence type="ECO:0000256" key="2">
    <source>
        <dbReference type="ARBA" id="ARBA00022475"/>
    </source>
</evidence>
<feature type="domain" description="MacB-like periplasmic core" evidence="9">
    <location>
        <begin position="21"/>
        <end position="240"/>
    </location>
</feature>
<organism evidence="10 11">
    <name type="scientific">Draconibacterium sediminis</name>
    <dbReference type="NCBI Taxonomy" id="1544798"/>
    <lineage>
        <taxon>Bacteria</taxon>
        <taxon>Pseudomonadati</taxon>
        <taxon>Bacteroidota</taxon>
        <taxon>Bacteroidia</taxon>
        <taxon>Marinilabiliales</taxon>
        <taxon>Prolixibacteraceae</taxon>
        <taxon>Draconibacterium</taxon>
    </lineage>
</organism>
<dbReference type="RefSeq" id="WP_045031632.1">
    <property type="nucleotide sequence ID" value="NZ_CAJXKZ010000004.1"/>
</dbReference>
<accession>A0A0D8J850</accession>
<evidence type="ECO:0000256" key="7">
    <source>
        <dbReference type="SAM" id="Phobius"/>
    </source>
</evidence>
<dbReference type="Pfam" id="PF12704">
    <property type="entry name" value="MacB_PCD"/>
    <property type="match status" value="1"/>
</dbReference>